<comment type="caution">
    <text evidence="1">The sequence shown here is derived from an EMBL/GenBank/DDBJ whole genome shotgun (WGS) entry which is preliminary data.</text>
</comment>
<protein>
    <submittedName>
        <fullName evidence="1">Uncharacterized protein</fullName>
    </submittedName>
</protein>
<keyword evidence="2" id="KW-1185">Reference proteome</keyword>
<organism evidence="1 2">
    <name type="scientific">Staurois parvus</name>
    <dbReference type="NCBI Taxonomy" id="386267"/>
    <lineage>
        <taxon>Eukaryota</taxon>
        <taxon>Metazoa</taxon>
        <taxon>Chordata</taxon>
        <taxon>Craniata</taxon>
        <taxon>Vertebrata</taxon>
        <taxon>Euteleostomi</taxon>
        <taxon>Amphibia</taxon>
        <taxon>Batrachia</taxon>
        <taxon>Anura</taxon>
        <taxon>Neobatrachia</taxon>
        <taxon>Ranoidea</taxon>
        <taxon>Ranidae</taxon>
        <taxon>Staurois</taxon>
    </lineage>
</organism>
<reference evidence="1" key="1">
    <citation type="submission" date="2023-05" db="EMBL/GenBank/DDBJ databases">
        <authorList>
            <person name="Stuckert A."/>
        </authorList>
    </citation>
    <scope>NUCLEOTIDE SEQUENCE</scope>
</reference>
<accession>A0ABN9GW98</accession>
<gene>
    <name evidence="1" type="ORF">SPARVUS_LOCUS14835852</name>
</gene>
<proteinExistence type="predicted"/>
<evidence type="ECO:0000313" key="1">
    <source>
        <dbReference type="EMBL" id="CAI9613097.1"/>
    </source>
</evidence>
<dbReference type="EMBL" id="CATNWA010019423">
    <property type="protein sequence ID" value="CAI9613097.1"/>
    <property type="molecule type" value="Genomic_DNA"/>
</dbReference>
<dbReference type="Proteomes" id="UP001162483">
    <property type="component" value="Unassembled WGS sequence"/>
</dbReference>
<evidence type="ECO:0000313" key="2">
    <source>
        <dbReference type="Proteomes" id="UP001162483"/>
    </source>
</evidence>
<feature type="non-terminal residue" evidence="1">
    <location>
        <position position="47"/>
    </location>
</feature>
<sequence>MKKSCGCNNVSICIHSGKGAKISRFFFFFWPIFDPSMACISPYNINK</sequence>
<name>A0ABN9GW98_9NEOB</name>